<proteinExistence type="predicted"/>
<feature type="domain" description="SIS" evidence="1">
    <location>
        <begin position="35"/>
        <end position="178"/>
    </location>
</feature>
<dbReference type="Pfam" id="PF01380">
    <property type="entry name" value="SIS"/>
    <property type="match status" value="1"/>
</dbReference>
<dbReference type="InterPro" id="IPR035474">
    <property type="entry name" value="SIS_Kpsf"/>
</dbReference>
<dbReference type="PANTHER" id="PTHR42745">
    <property type="match status" value="1"/>
</dbReference>
<organism evidence="2 3">
    <name type="scientific">Lacticaseibacillus rhamnosus (strain LMS2-1)</name>
    <dbReference type="NCBI Taxonomy" id="525361"/>
    <lineage>
        <taxon>Bacteria</taxon>
        <taxon>Bacillati</taxon>
        <taxon>Bacillota</taxon>
        <taxon>Bacilli</taxon>
        <taxon>Lactobacillales</taxon>
        <taxon>Lactobacillaceae</taxon>
        <taxon>Lacticaseibacillus</taxon>
    </lineage>
</organism>
<dbReference type="PANTHER" id="PTHR42745:SF1">
    <property type="entry name" value="ARABINOSE 5-PHOSPHATE ISOMERASE KDSD"/>
    <property type="match status" value="1"/>
</dbReference>
<dbReference type="GO" id="GO:1901135">
    <property type="term" value="P:carbohydrate derivative metabolic process"/>
    <property type="evidence" value="ECO:0007669"/>
    <property type="project" value="InterPro"/>
</dbReference>
<dbReference type="InterPro" id="IPR001347">
    <property type="entry name" value="SIS_dom"/>
</dbReference>
<dbReference type="CDD" id="cd05014">
    <property type="entry name" value="SIS_Kpsf"/>
    <property type="match status" value="1"/>
</dbReference>
<dbReference type="EMBL" id="ACIZ01000112">
    <property type="protein sequence ID" value="EEN79111.1"/>
    <property type="molecule type" value="Genomic_DNA"/>
</dbReference>
<dbReference type="InterPro" id="IPR046348">
    <property type="entry name" value="SIS_dom_sf"/>
</dbReference>
<dbReference type="PROSITE" id="PS51464">
    <property type="entry name" value="SIS"/>
    <property type="match status" value="1"/>
</dbReference>
<comment type="caution">
    <text evidence="2">The sequence shown here is derived from an EMBL/GenBank/DDBJ whole genome shotgun (WGS) entry which is preliminary data.</text>
</comment>
<reference evidence="2" key="1">
    <citation type="submission" date="2009-01" db="EMBL/GenBank/DDBJ databases">
        <authorList>
            <person name="Qin X."/>
            <person name="Bachman B."/>
            <person name="Battles P."/>
            <person name="Bell A."/>
            <person name="Bess C."/>
            <person name="Bickham C."/>
            <person name="Chaboub L."/>
            <person name="Chen D."/>
            <person name="Coyle M."/>
            <person name="Deiros D.R."/>
            <person name="Dinh H."/>
            <person name="Forbes L."/>
            <person name="Fowler G."/>
            <person name="Francisco L."/>
            <person name="Fu Q."/>
            <person name="Gubbala S."/>
            <person name="Hale W."/>
            <person name="Han Y."/>
            <person name="Hemphill L."/>
            <person name="Highlander S.K."/>
            <person name="Hirani K."/>
            <person name="Hogues M."/>
            <person name="Jackson L."/>
            <person name="Jakkamsetti A."/>
            <person name="Javaid M."/>
            <person name="Jiang H."/>
            <person name="Korchina V."/>
            <person name="Kovar C."/>
            <person name="Lara F."/>
            <person name="Lee S."/>
            <person name="Mata R."/>
            <person name="Mathew T."/>
            <person name="Moen C."/>
            <person name="Morales K."/>
            <person name="Munidasa M."/>
            <person name="Nazareth L."/>
            <person name="Ngo R."/>
            <person name="Nguyen L."/>
            <person name="Okwuonu G."/>
            <person name="Ongeri F."/>
            <person name="Patil S."/>
            <person name="Petrosino J."/>
            <person name="Pham C."/>
            <person name="Pham P."/>
            <person name="Pu L.-L."/>
            <person name="Puazo M."/>
            <person name="Raj R."/>
            <person name="Reid J."/>
            <person name="Rouhana J."/>
            <person name="Saada N."/>
            <person name="Shang Y."/>
            <person name="Simmons D."/>
            <person name="Thornton R."/>
            <person name="Warren J."/>
            <person name="Weissenberger G."/>
            <person name="Zhang J."/>
            <person name="Zhang L."/>
            <person name="Zhou C."/>
            <person name="Zhu D."/>
            <person name="Muzny D."/>
            <person name="Worley K."/>
            <person name="Gibbs R."/>
        </authorList>
    </citation>
    <scope>NUCLEOTIDE SEQUENCE [LARGE SCALE GENOMIC DNA]</scope>
    <source>
        <strain evidence="2">LMS2-1</strain>
    </source>
</reference>
<dbReference type="AlphaFoldDB" id="C2K0T5"/>
<dbReference type="GO" id="GO:0016853">
    <property type="term" value="F:isomerase activity"/>
    <property type="evidence" value="ECO:0007669"/>
    <property type="project" value="UniProtKB-KW"/>
</dbReference>
<dbReference type="HOGENOM" id="CLU_040681_5_3_9"/>
<dbReference type="Gene3D" id="3.40.50.10490">
    <property type="entry name" value="Glucose-6-phosphate isomerase like protein, domain 1"/>
    <property type="match status" value="1"/>
</dbReference>
<keyword evidence="2" id="KW-0413">Isomerase</keyword>
<dbReference type="InterPro" id="IPR050986">
    <property type="entry name" value="GutQ/KpsF_isomerases"/>
</dbReference>
<evidence type="ECO:0000313" key="2">
    <source>
        <dbReference type="EMBL" id="EEN79111.1"/>
    </source>
</evidence>
<evidence type="ECO:0000259" key="1">
    <source>
        <dbReference type="PROSITE" id="PS51464"/>
    </source>
</evidence>
<dbReference type="GO" id="GO:0097367">
    <property type="term" value="F:carbohydrate derivative binding"/>
    <property type="evidence" value="ECO:0007669"/>
    <property type="project" value="InterPro"/>
</dbReference>
<evidence type="ECO:0000313" key="3">
    <source>
        <dbReference type="Proteomes" id="UP000004525"/>
    </source>
</evidence>
<dbReference type="SUPFAM" id="SSF53697">
    <property type="entry name" value="SIS domain"/>
    <property type="match status" value="1"/>
</dbReference>
<dbReference type="RefSeq" id="WP_005691564.1">
    <property type="nucleotide sequence ID" value="NZ_GG692962.1"/>
</dbReference>
<protein>
    <submittedName>
        <fullName evidence="2">Sugar isomerase, KpsF/GutQ family</fullName>
    </submittedName>
</protein>
<name>C2K0T5_LACRM</name>
<sequence>MKENKLDLVHTYMQREIAAMQLIESQINDVQYCSVIDKIMHLTGRLVFMGVGKTGHIGVKLAATFASLGTPAIFVHATEAMHGNMGMITSEDLVILISNSGETKETLAPLPSLKRIGAATVAFTGQDDSHLAQACESVLTIPVTHEADDLGLAPTSSSTAALMVGDALACTISRLKGFTASDFALYHPGGALGQKLLKQGSLE</sequence>
<accession>C2K0T5</accession>
<gene>
    <name evidence="2" type="ORF">HMPREF0539_2770</name>
</gene>
<keyword evidence="3" id="KW-1185">Reference proteome</keyword>
<dbReference type="Proteomes" id="UP000004525">
    <property type="component" value="Unassembled WGS sequence"/>
</dbReference>